<evidence type="ECO:0000256" key="1">
    <source>
        <dbReference type="ARBA" id="ARBA00004123"/>
    </source>
</evidence>
<dbReference type="InterPro" id="IPR001005">
    <property type="entry name" value="SANT/Myb"/>
</dbReference>
<organism evidence="9 10">
    <name type="scientific">Carya illinoinensis</name>
    <name type="common">Pecan</name>
    <dbReference type="NCBI Taxonomy" id="32201"/>
    <lineage>
        <taxon>Eukaryota</taxon>
        <taxon>Viridiplantae</taxon>
        <taxon>Streptophyta</taxon>
        <taxon>Embryophyta</taxon>
        <taxon>Tracheophyta</taxon>
        <taxon>Spermatophyta</taxon>
        <taxon>Magnoliopsida</taxon>
        <taxon>eudicotyledons</taxon>
        <taxon>Gunneridae</taxon>
        <taxon>Pentapetalae</taxon>
        <taxon>rosids</taxon>
        <taxon>fabids</taxon>
        <taxon>Fagales</taxon>
        <taxon>Juglandaceae</taxon>
        <taxon>Carya</taxon>
    </lineage>
</organism>
<evidence type="ECO:0000256" key="3">
    <source>
        <dbReference type="ARBA" id="ARBA00023015"/>
    </source>
</evidence>
<comment type="subcellular location">
    <subcellularLocation>
        <location evidence="1">Nucleus</location>
    </subcellularLocation>
</comment>
<dbReference type="Proteomes" id="UP000811246">
    <property type="component" value="Chromosome 1"/>
</dbReference>
<dbReference type="InterPro" id="IPR006447">
    <property type="entry name" value="Myb_dom_plants"/>
</dbReference>
<protein>
    <recommendedName>
        <fullName evidence="8">HTH myb-type domain-containing protein</fullName>
    </recommendedName>
</protein>
<evidence type="ECO:0000313" key="9">
    <source>
        <dbReference type="EMBL" id="KAG6733096.1"/>
    </source>
</evidence>
<keyword evidence="4" id="KW-0175">Coiled coil</keyword>
<dbReference type="PROSITE" id="PS51294">
    <property type="entry name" value="HTH_MYB"/>
    <property type="match status" value="1"/>
</dbReference>
<dbReference type="Pfam" id="PF14379">
    <property type="entry name" value="Myb_CC_LHEQLE"/>
    <property type="match status" value="1"/>
</dbReference>
<accession>A0A922G2X8</accession>
<comment type="caution">
    <text evidence="9">The sequence shown here is derived from an EMBL/GenBank/DDBJ whole genome shotgun (WGS) entry which is preliminary data.</text>
</comment>
<name>A0A922G2X8_CARIL</name>
<evidence type="ECO:0000256" key="2">
    <source>
        <dbReference type="ARBA" id="ARBA00006783"/>
    </source>
</evidence>
<keyword evidence="5" id="KW-0804">Transcription</keyword>
<dbReference type="FunFam" id="1.10.10.60:FF:000002">
    <property type="entry name" value="Myb family transcription factor"/>
    <property type="match status" value="1"/>
</dbReference>
<feature type="compositionally biased region" description="Polar residues" evidence="7">
    <location>
        <begin position="81"/>
        <end position="100"/>
    </location>
</feature>
<evidence type="ECO:0000256" key="4">
    <source>
        <dbReference type="ARBA" id="ARBA00023054"/>
    </source>
</evidence>
<dbReference type="AlphaFoldDB" id="A0A922G2X8"/>
<feature type="region of interest" description="Disordered" evidence="7">
    <location>
        <begin position="81"/>
        <end position="106"/>
    </location>
</feature>
<dbReference type="EMBL" id="CM031825">
    <property type="protein sequence ID" value="KAG6733097.1"/>
    <property type="molecule type" value="Genomic_DNA"/>
</dbReference>
<feature type="compositionally biased region" description="Basic and acidic residues" evidence="7">
    <location>
        <begin position="482"/>
        <end position="496"/>
    </location>
</feature>
<dbReference type="InterPro" id="IPR025756">
    <property type="entry name" value="Myb_CC_LHEQLE"/>
</dbReference>
<reference evidence="9" key="1">
    <citation type="submission" date="2021-01" db="EMBL/GenBank/DDBJ databases">
        <authorList>
            <person name="Lovell J.T."/>
            <person name="Bentley N."/>
            <person name="Bhattarai G."/>
            <person name="Jenkins J.W."/>
            <person name="Sreedasyam A."/>
            <person name="Alarcon Y."/>
            <person name="Bock C."/>
            <person name="Boston L."/>
            <person name="Carlson J."/>
            <person name="Cervantes K."/>
            <person name="Clermont K."/>
            <person name="Krom N."/>
            <person name="Kubenka K."/>
            <person name="Mamidi S."/>
            <person name="Mattison C."/>
            <person name="Monteros M."/>
            <person name="Pisani C."/>
            <person name="Plott C."/>
            <person name="Rajasekar S."/>
            <person name="Rhein H.S."/>
            <person name="Rohla C."/>
            <person name="Song M."/>
            <person name="Hilaire R.S."/>
            <person name="Shu S."/>
            <person name="Wells L."/>
            <person name="Wang X."/>
            <person name="Webber J."/>
            <person name="Heerema R.J."/>
            <person name="Klein P."/>
            <person name="Conner P."/>
            <person name="Grauke L."/>
            <person name="Grimwood J."/>
            <person name="Schmutz J."/>
            <person name="Randall J.J."/>
        </authorList>
    </citation>
    <scope>NUCLEOTIDE SEQUENCE</scope>
    <source>
        <tissue evidence="9">Leaf</tissue>
    </source>
</reference>
<dbReference type="Pfam" id="PF00249">
    <property type="entry name" value="Myb_DNA-binding"/>
    <property type="match status" value="1"/>
</dbReference>
<dbReference type="InterPro" id="IPR046955">
    <property type="entry name" value="PHR1-like"/>
</dbReference>
<dbReference type="GO" id="GO:0003700">
    <property type="term" value="F:DNA-binding transcription factor activity"/>
    <property type="evidence" value="ECO:0007669"/>
    <property type="project" value="InterPro"/>
</dbReference>
<sequence length="504" mass="55358">MRVGLPSKTMNHNIFISTKQSEATKRVTQSYYATVSPICNFSTVESEGRCLLASECSSSRPSPFTRTESLSSTCTQAFTVQPQKYRSESGQNSPSPGSHDQNSKSTFSRSSLFCSSLYQSSSSSSETHRQLGKLPFLPHPLSCNQSVVSAANSTKTPLLFSKDMDDQYDEEHSEAFMTDFLNLPGDASDGSLHGVNCANDSLALTEQMELHFLPDELHMAITDHGESPRLDEIYETQPASSKNSKPAIALTCNQGCLSELPTLDEESSLPSPGSATLHKPRMRWTPELHECFVEAVNKIDGAEKATPKGVLKLMNVKGLTIYHVKSHLQKYRLAKYMPEKNEEKASASEEKKAASTSNESDGRRKGSIQITEALRMQVEVQKQLHEQLEVQRDLQLRMEEHARYLQKILEVQQKAGIALISPQTMSSLTNPCQDSKLCPSASVGSSPPLPAKSKIGSISPLSSKYKSTESGDSKSQPCSKRLRLEEKQESGSDKATVRLGDAVP</sequence>
<dbReference type="NCBIfam" id="TIGR01557">
    <property type="entry name" value="myb_SHAQKYF"/>
    <property type="match status" value="1"/>
</dbReference>
<feature type="compositionally biased region" description="Basic and acidic residues" evidence="7">
    <location>
        <begin position="342"/>
        <end position="353"/>
    </location>
</feature>
<dbReference type="GO" id="GO:0003677">
    <property type="term" value="F:DNA binding"/>
    <property type="evidence" value="ECO:0007669"/>
    <property type="project" value="InterPro"/>
</dbReference>
<keyword evidence="3" id="KW-0805">Transcription regulation</keyword>
<evidence type="ECO:0000259" key="8">
    <source>
        <dbReference type="PROSITE" id="PS51294"/>
    </source>
</evidence>
<evidence type="ECO:0000256" key="6">
    <source>
        <dbReference type="ARBA" id="ARBA00023242"/>
    </source>
</evidence>
<evidence type="ECO:0000313" key="10">
    <source>
        <dbReference type="Proteomes" id="UP000811246"/>
    </source>
</evidence>
<proteinExistence type="inferred from homology"/>
<dbReference type="EMBL" id="CM031825">
    <property type="protein sequence ID" value="KAG6733096.1"/>
    <property type="molecule type" value="Genomic_DNA"/>
</dbReference>
<feature type="region of interest" description="Disordered" evidence="7">
    <location>
        <begin position="342"/>
        <end position="365"/>
    </location>
</feature>
<feature type="domain" description="HTH myb-type" evidence="8">
    <location>
        <begin position="283"/>
        <end position="336"/>
    </location>
</feature>
<dbReference type="InterPro" id="IPR017930">
    <property type="entry name" value="Myb_dom"/>
</dbReference>
<evidence type="ECO:0000256" key="7">
    <source>
        <dbReference type="SAM" id="MobiDB-lite"/>
    </source>
</evidence>
<dbReference type="PANTHER" id="PTHR31499">
    <property type="entry name" value="MYB FAMILY TRANSCRIPTION FACTOR PHL11"/>
    <property type="match status" value="1"/>
</dbReference>
<dbReference type="PANTHER" id="PTHR31499:SF80">
    <property type="entry name" value="HTH MYB-TYPE DOMAIN-CONTAINING PROTEIN"/>
    <property type="match status" value="1"/>
</dbReference>
<evidence type="ECO:0000256" key="5">
    <source>
        <dbReference type="ARBA" id="ARBA00023163"/>
    </source>
</evidence>
<gene>
    <name evidence="9" type="ORF">I3842_01G209500</name>
</gene>
<feature type="region of interest" description="Disordered" evidence="7">
    <location>
        <begin position="434"/>
        <end position="504"/>
    </location>
</feature>
<keyword evidence="6" id="KW-0539">Nucleus</keyword>
<dbReference type="GO" id="GO:0005634">
    <property type="term" value="C:nucleus"/>
    <property type="evidence" value="ECO:0007669"/>
    <property type="project" value="UniProtKB-SubCell"/>
</dbReference>
<comment type="similarity">
    <text evidence="2">Belongs to the MYB-CC family.</text>
</comment>